<dbReference type="Proteomes" id="UP000504608">
    <property type="component" value="Unplaced"/>
</dbReference>
<dbReference type="OrthoDB" id="1731016at2759"/>
<evidence type="ECO:0000256" key="1">
    <source>
        <dbReference type="ARBA" id="ARBA00004613"/>
    </source>
</evidence>
<dbReference type="CDD" id="cd23509">
    <property type="entry name" value="Gnk2-like"/>
    <property type="match status" value="2"/>
</dbReference>
<dbReference type="GeneID" id="111490227"/>
<dbReference type="Gene3D" id="3.30.430.20">
    <property type="entry name" value="Gnk2 domain, C-X8-C-X2-C motif"/>
    <property type="match status" value="2"/>
</dbReference>
<dbReference type="PANTHER" id="PTHR32411:SF51">
    <property type="entry name" value="GNK2-HOMOLOGOUS DOMAIN-CONTAINING PROTEIN"/>
    <property type="match status" value="1"/>
</dbReference>
<keyword evidence="2" id="KW-0964">Secreted</keyword>
<keyword evidence="3 6" id="KW-0732">Signal</keyword>
<evidence type="ECO:0000256" key="5">
    <source>
        <dbReference type="ARBA" id="ARBA00038515"/>
    </source>
</evidence>
<keyword evidence="4" id="KW-0677">Repeat</keyword>
<evidence type="ECO:0000259" key="7">
    <source>
        <dbReference type="PROSITE" id="PS51473"/>
    </source>
</evidence>
<protein>
    <submittedName>
        <fullName evidence="9">Cysteine-rich repeat secretory protein 38-like isoform X1</fullName>
    </submittedName>
</protein>
<dbReference type="PROSITE" id="PS51473">
    <property type="entry name" value="GNK2"/>
    <property type="match status" value="2"/>
</dbReference>
<evidence type="ECO:0000313" key="9">
    <source>
        <dbReference type="RefSeq" id="XP_022994535.1"/>
    </source>
</evidence>
<sequence length="295" mass="33056">MGAFKFVSMFFLFTPSLSLILCSFFCRADMNKNCSQQCSKSDSFSGESDFKANLKSLLESLAENGPVHNGFYSTSKGESSTQIFGLVQCRGDISANNCGSCIKNSSVFALSECPESRDVVIWFRWCFLRYSTDNFLGILDQTSVAVLNDTNYDDPSLVSDGQSLMSGLASSVPYQSLMFQIAVLEGGVRGKRYGMAQCTRDISGSDCGLCLNAQLDAFRTTIGSKKDWEVYGFNCFMWWKNNLELFWSVDDGSDDSLAAESWHRICKFEEFSTWLCFYLVFLDCNSYLYLTCKAN</sequence>
<dbReference type="RefSeq" id="XP_022994535.1">
    <property type="nucleotide sequence ID" value="XM_023138767.1"/>
</dbReference>
<proteinExistence type="inferred from homology"/>
<gene>
    <name evidence="9" type="primary">LOC111490227</name>
</gene>
<dbReference type="Pfam" id="PF01657">
    <property type="entry name" value="Stress-antifung"/>
    <property type="match status" value="2"/>
</dbReference>
<feature type="chain" id="PRO_5026906483" evidence="6">
    <location>
        <begin position="19"/>
        <end position="295"/>
    </location>
</feature>
<comment type="similarity">
    <text evidence="5">Belongs to the cysteine-rich repeat secretory protein family.</text>
</comment>
<feature type="domain" description="Gnk2-homologous" evidence="7">
    <location>
        <begin position="32"/>
        <end position="135"/>
    </location>
</feature>
<evidence type="ECO:0000256" key="6">
    <source>
        <dbReference type="SAM" id="SignalP"/>
    </source>
</evidence>
<feature type="signal peptide" evidence="6">
    <location>
        <begin position="1"/>
        <end position="18"/>
    </location>
</feature>
<evidence type="ECO:0000256" key="3">
    <source>
        <dbReference type="ARBA" id="ARBA00022729"/>
    </source>
</evidence>
<organism evidence="8 9">
    <name type="scientific">Cucurbita maxima</name>
    <name type="common">Pumpkin</name>
    <name type="synonym">Winter squash</name>
    <dbReference type="NCBI Taxonomy" id="3661"/>
    <lineage>
        <taxon>Eukaryota</taxon>
        <taxon>Viridiplantae</taxon>
        <taxon>Streptophyta</taxon>
        <taxon>Embryophyta</taxon>
        <taxon>Tracheophyta</taxon>
        <taxon>Spermatophyta</taxon>
        <taxon>Magnoliopsida</taxon>
        <taxon>eudicotyledons</taxon>
        <taxon>Gunneridae</taxon>
        <taxon>Pentapetalae</taxon>
        <taxon>rosids</taxon>
        <taxon>fabids</taxon>
        <taxon>Cucurbitales</taxon>
        <taxon>Cucurbitaceae</taxon>
        <taxon>Cucurbiteae</taxon>
        <taxon>Cucurbita</taxon>
    </lineage>
</organism>
<name>A0A6J1K1I4_CUCMA</name>
<evidence type="ECO:0000313" key="8">
    <source>
        <dbReference type="Proteomes" id="UP000504608"/>
    </source>
</evidence>
<accession>A0A6J1K1I4</accession>
<dbReference type="KEGG" id="cmax:111490227"/>
<evidence type="ECO:0000256" key="4">
    <source>
        <dbReference type="ARBA" id="ARBA00022737"/>
    </source>
</evidence>
<feature type="domain" description="Gnk2-homologous" evidence="7">
    <location>
        <begin position="139"/>
        <end position="244"/>
    </location>
</feature>
<dbReference type="GO" id="GO:0005576">
    <property type="term" value="C:extracellular region"/>
    <property type="evidence" value="ECO:0007669"/>
    <property type="project" value="UniProtKB-SubCell"/>
</dbReference>
<dbReference type="AlphaFoldDB" id="A0A6J1K1I4"/>
<keyword evidence="8" id="KW-1185">Reference proteome</keyword>
<reference evidence="9" key="1">
    <citation type="submission" date="2025-08" db="UniProtKB">
        <authorList>
            <consortium name="RefSeq"/>
        </authorList>
    </citation>
    <scope>IDENTIFICATION</scope>
    <source>
        <tissue evidence="9">Young leaves</tissue>
    </source>
</reference>
<dbReference type="PANTHER" id="PTHR32411">
    <property type="entry name" value="CYSTEINE-RICH REPEAT SECRETORY PROTEIN 38-RELATED"/>
    <property type="match status" value="1"/>
</dbReference>
<dbReference type="InterPro" id="IPR050581">
    <property type="entry name" value="CRR_secretory_protein"/>
</dbReference>
<dbReference type="InterPro" id="IPR002902">
    <property type="entry name" value="GNK2"/>
</dbReference>
<evidence type="ECO:0000256" key="2">
    <source>
        <dbReference type="ARBA" id="ARBA00022525"/>
    </source>
</evidence>
<comment type="subcellular location">
    <subcellularLocation>
        <location evidence="1">Secreted</location>
    </subcellularLocation>
</comment>
<dbReference type="InterPro" id="IPR038408">
    <property type="entry name" value="GNK2_sf"/>
</dbReference>